<dbReference type="HAMAP" id="MF_01202">
    <property type="entry name" value="DadA"/>
    <property type="match status" value="1"/>
</dbReference>
<dbReference type="Proteomes" id="UP000638188">
    <property type="component" value="Unassembled WGS sequence"/>
</dbReference>
<comment type="cofactor">
    <cofactor evidence="1 7">
        <name>FAD</name>
        <dbReference type="ChEBI" id="CHEBI:57692"/>
    </cofactor>
</comment>
<evidence type="ECO:0000256" key="1">
    <source>
        <dbReference type="ARBA" id="ARBA00001974"/>
    </source>
</evidence>
<evidence type="ECO:0000256" key="3">
    <source>
        <dbReference type="ARBA" id="ARBA00022630"/>
    </source>
</evidence>
<dbReference type="EC" id="1.4.99.-" evidence="7"/>
<dbReference type="Pfam" id="PF01266">
    <property type="entry name" value="DAO"/>
    <property type="match status" value="1"/>
</dbReference>
<evidence type="ECO:0000313" key="10">
    <source>
        <dbReference type="Proteomes" id="UP000638188"/>
    </source>
</evidence>
<dbReference type="InterPro" id="IPR036188">
    <property type="entry name" value="FAD/NAD-bd_sf"/>
</dbReference>
<comment type="catalytic activity">
    <reaction evidence="6 7">
        <text>a D-alpha-amino acid + A + H2O = a 2-oxocarboxylate + AH2 + NH4(+)</text>
        <dbReference type="Rhea" id="RHEA:18125"/>
        <dbReference type="ChEBI" id="CHEBI:13193"/>
        <dbReference type="ChEBI" id="CHEBI:15377"/>
        <dbReference type="ChEBI" id="CHEBI:17499"/>
        <dbReference type="ChEBI" id="CHEBI:28938"/>
        <dbReference type="ChEBI" id="CHEBI:35179"/>
        <dbReference type="ChEBI" id="CHEBI:59871"/>
    </reaction>
</comment>
<evidence type="ECO:0000256" key="6">
    <source>
        <dbReference type="ARBA" id="ARBA00047884"/>
    </source>
</evidence>
<feature type="binding site" evidence="7">
    <location>
        <begin position="3"/>
        <end position="17"/>
    </location>
    <ligand>
        <name>FAD</name>
        <dbReference type="ChEBI" id="CHEBI:57692"/>
    </ligand>
</feature>
<dbReference type="InterPro" id="IPR006076">
    <property type="entry name" value="FAD-dep_OxRdtase"/>
</dbReference>
<keyword evidence="4 7" id="KW-0274">FAD</keyword>
<keyword evidence="10" id="KW-1185">Reference proteome</keyword>
<name>A0ABQ1PB03_9GAMM</name>
<organism evidence="9 10">
    <name type="scientific">Halopseudomonas salina</name>
    <dbReference type="NCBI Taxonomy" id="1323744"/>
    <lineage>
        <taxon>Bacteria</taxon>
        <taxon>Pseudomonadati</taxon>
        <taxon>Pseudomonadota</taxon>
        <taxon>Gammaproteobacteria</taxon>
        <taxon>Pseudomonadales</taxon>
        <taxon>Pseudomonadaceae</taxon>
        <taxon>Halopseudomonas</taxon>
    </lineage>
</organism>
<dbReference type="Gene3D" id="3.50.50.60">
    <property type="entry name" value="FAD/NAD(P)-binding domain"/>
    <property type="match status" value="2"/>
</dbReference>
<gene>
    <name evidence="7 9" type="primary">dadA</name>
    <name evidence="9" type="ORF">GCM10007418_11380</name>
</gene>
<feature type="domain" description="FAD dependent oxidoreductase" evidence="8">
    <location>
        <begin position="3"/>
        <end position="398"/>
    </location>
</feature>
<evidence type="ECO:0000313" key="9">
    <source>
        <dbReference type="EMBL" id="GGC93584.1"/>
    </source>
</evidence>
<comment type="similarity">
    <text evidence="2 7">Belongs to the DadA oxidoreductase family.</text>
</comment>
<keyword evidence="3 7" id="KW-0285">Flavoprotein</keyword>
<comment type="caution">
    <text evidence="9">The sequence shown here is derived from an EMBL/GenBank/DDBJ whole genome shotgun (WGS) entry which is preliminary data.</text>
</comment>
<dbReference type="SUPFAM" id="SSF54373">
    <property type="entry name" value="FAD-linked reductases, C-terminal domain"/>
    <property type="match status" value="1"/>
</dbReference>
<dbReference type="Gene3D" id="3.30.9.10">
    <property type="entry name" value="D-Amino Acid Oxidase, subunit A, domain 2"/>
    <property type="match status" value="1"/>
</dbReference>
<evidence type="ECO:0000256" key="2">
    <source>
        <dbReference type="ARBA" id="ARBA00009410"/>
    </source>
</evidence>
<evidence type="ECO:0000259" key="8">
    <source>
        <dbReference type="Pfam" id="PF01266"/>
    </source>
</evidence>
<protein>
    <recommendedName>
        <fullName evidence="7">D-amino acid dehydrogenase</fullName>
        <ecNumber evidence="7">1.4.99.-</ecNumber>
    </recommendedName>
</protein>
<reference evidence="10" key="1">
    <citation type="journal article" date="2019" name="Int. J. Syst. Evol. Microbiol.">
        <title>The Global Catalogue of Microorganisms (GCM) 10K type strain sequencing project: providing services to taxonomists for standard genome sequencing and annotation.</title>
        <authorList>
            <consortium name="The Broad Institute Genomics Platform"/>
            <consortium name="The Broad Institute Genome Sequencing Center for Infectious Disease"/>
            <person name="Wu L."/>
            <person name="Ma J."/>
        </authorList>
    </citation>
    <scope>NUCLEOTIDE SEQUENCE [LARGE SCALE GENOMIC DNA]</scope>
    <source>
        <strain evidence="10">CGMCC 1.12482</strain>
    </source>
</reference>
<dbReference type="PANTHER" id="PTHR13847:SF280">
    <property type="entry name" value="D-AMINO ACID DEHYDROGENASE"/>
    <property type="match status" value="1"/>
</dbReference>
<dbReference type="EMBL" id="BMFF01000002">
    <property type="protein sequence ID" value="GGC93584.1"/>
    <property type="molecule type" value="Genomic_DNA"/>
</dbReference>
<proteinExistence type="inferred from homology"/>
<dbReference type="PANTHER" id="PTHR13847">
    <property type="entry name" value="SARCOSINE DEHYDROGENASE-RELATED"/>
    <property type="match status" value="1"/>
</dbReference>
<dbReference type="RefSeq" id="WP_150276352.1">
    <property type="nucleotide sequence ID" value="NZ_BMFF01000002.1"/>
</dbReference>
<dbReference type="InterPro" id="IPR023080">
    <property type="entry name" value="DadA"/>
</dbReference>
<accession>A0ABQ1PB03</accession>
<keyword evidence="5 7" id="KW-0560">Oxidoreductase</keyword>
<dbReference type="SUPFAM" id="SSF51905">
    <property type="entry name" value="FAD/NAD(P)-binding domain"/>
    <property type="match status" value="1"/>
</dbReference>
<evidence type="ECO:0000256" key="7">
    <source>
        <dbReference type="HAMAP-Rule" id="MF_01202"/>
    </source>
</evidence>
<evidence type="ECO:0000256" key="5">
    <source>
        <dbReference type="ARBA" id="ARBA00023002"/>
    </source>
</evidence>
<comment type="function">
    <text evidence="7">Oxidative deamination of D-amino acids.</text>
</comment>
<evidence type="ECO:0000256" key="4">
    <source>
        <dbReference type="ARBA" id="ARBA00022827"/>
    </source>
</evidence>
<sequence length="432" mass="46979">MHVMVLGSGVIGVTSAWYLARAGHQVTVIDRQPGAGLETSFGNAGMISPGYSSPWAAPGVPVKALKWMIAKHAPLAINPTADPHQYRWMMQMLGNCTQARYAVNKSRMMRLAEYSRDCLVQLRRDTGVEYEHREQGTLQLFRTQQQLDAVSKDIQVLENCGVPYQLLDRAGCVAHEPGLANSAHKIVGGLLLPNDETGDCHLFTTRLADKCRELGVVFHFDCTINRLLDDGECITGVATGHGIMRADSYVLALGSYAPQLLKPLNIALPVYPVKGYSLTLPVADADKAPVSTVMDETYKVAMTRFADRIRVGGMAELTGFDASLQGKRRATLEMVVSDLFPGGGHLEEATFWTGFRPMTPDGTPVIGAAPRRNLFLNSGHGTLGWTMSCGSGQLLADLVSARTPAISTEGLGLFRYTPNREIRRHVDTASAH</sequence>
<dbReference type="NCBIfam" id="NF001933">
    <property type="entry name" value="PRK00711.1"/>
    <property type="match status" value="1"/>
</dbReference>